<dbReference type="KEGG" id="saqt:GJV85_04380"/>
<gene>
    <name evidence="1" type="ORF">GJV85_04380</name>
</gene>
<protein>
    <submittedName>
        <fullName evidence="1">Uncharacterized protein</fullName>
    </submittedName>
</protein>
<dbReference type="AlphaFoldDB" id="A0A975AZJ1"/>
<sequence length="165" mass="18792">MLIKKKIEEYTSCKQLIEEHLEKLENHKLMSCKLEDVPSSSHNYIYADGTFNIMKVRSIVGVGEKTWMQALNDILPQGHNFSSEYNCSGKRDGKNPFSLAYFNASIENKSELGQGNETDREWAVVEIDGRIHVRNGKHRTIIARALYCLGMINSEIPVNKLCKIS</sequence>
<dbReference type="RefSeq" id="WP_207562652.1">
    <property type="nucleotide sequence ID" value="NZ_CP046072.1"/>
</dbReference>
<keyword evidence="2" id="KW-1185">Reference proteome</keyword>
<organism evidence="1 2">
    <name type="scientific">Sulfurimonas aquatica</name>
    <dbReference type="NCBI Taxonomy" id="2672570"/>
    <lineage>
        <taxon>Bacteria</taxon>
        <taxon>Pseudomonadati</taxon>
        <taxon>Campylobacterota</taxon>
        <taxon>Epsilonproteobacteria</taxon>
        <taxon>Campylobacterales</taxon>
        <taxon>Sulfurimonadaceae</taxon>
        <taxon>Sulfurimonas</taxon>
    </lineage>
</organism>
<reference evidence="1" key="1">
    <citation type="submission" date="2019-11" db="EMBL/GenBank/DDBJ databases">
        <authorList>
            <person name="Kojima H."/>
        </authorList>
    </citation>
    <scope>NUCLEOTIDE SEQUENCE</scope>
    <source>
        <strain evidence="1">H1576</strain>
    </source>
</reference>
<name>A0A975AZJ1_9BACT</name>
<accession>A0A975AZJ1</accession>
<proteinExistence type="predicted"/>
<dbReference type="Proteomes" id="UP000671852">
    <property type="component" value="Chromosome"/>
</dbReference>
<evidence type="ECO:0000313" key="2">
    <source>
        <dbReference type="Proteomes" id="UP000671852"/>
    </source>
</evidence>
<dbReference type="EMBL" id="CP046072">
    <property type="protein sequence ID" value="QSZ41373.1"/>
    <property type="molecule type" value="Genomic_DNA"/>
</dbReference>
<reference evidence="1" key="2">
    <citation type="submission" date="2021-04" db="EMBL/GenBank/DDBJ databases">
        <title>Isolation and characterization of a novel species of the genus Sulfurimonas.</title>
        <authorList>
            <person name="Fukui M."/>
        </authorList>
    </citation>
    <scope>NUCLEOTIDE SEQUENCE</scope>
    <source>
        <strain evidence="1">H1576</strain>
    </source>
</reference>
<evidence type="ECO:0000313" key="1">
    <source>
        <dbReference type="EMBL" id="QSZ41373.1"/>
    </source>
</evidence>